<dbReference type="InterPro" id="IPR020132">
    <property type="entry name" value="Gp24/Gp25"/>
</dbReference>
<evidence type="ECO:0000313" key="2">
    <source>
        <dbReference type="Proteomes" id="UP000501705"/>
    </source>
</evidence>
<reference evidence="1 2" key="1">
    <citation type="journal article" date="2019" name="ACS Chem. Biol.">
        <title>Identification and Mobilization of a Cryptic Antibiotic Biosynthesis Gene Locus from a Human-Pathogenic Nocardia Isolate.</title>
        <authorList>
            <person name="Herisse M."/>
            <person name="Ishida K."/>
            <person name="Porter J.L."/>
            <person name="Howden B."/>
            <person name="Hertweck C."/>
            <person name="Stinear T.P."/>
            <person name="Pidot S.J."/>
        </authorList>
    </citation>
    <scope>NUCLEOTIDE SEQUENCE [LARGE SCALE GENOMIC DNA]</scope>
    <source>
        <strain evidence="1 2">AUSMDU00024985</strain>
    </source>
</reference>
<proteinExistence type="predicted"/>
<organism evidence="1 2">
    <name type="scientific">Nocardia brasiliensis</name>
    <dbReference type="NCBI Taxonomy" id="37326"/>
    <lineage>
        <taxon>Bacteria</taxon>
        <taxon>Bacillati</taxon>
        <taxon>Actinomycetota</taxon>
        <taxon>Actinomycetes</taxon>
        <taxon>Mycobacteriales</taxon>
        <taxon>Nocardiaceae</taxon>
        <taxon>Nocardia</taxon>
    </lineage>
</organism>
<sequence length="119" mass="13402">MGNVFTLDSLREEIEKEFAPVSIPLSDGSAVVLRNLLRLDKKVRDKAMVHMKAMKVDPDDEDADLEPVMDHMREVIKLAAESGGVKLIREIGDDELLLQRVFQRWMESTQPGEAQNSPA</sequence>
<dbReference type="AlphaFoldDB" id="A0A6G9XYB6"/>
<dbReference type="EMBL" id="CP046171">
    <property type="protein sequence ID" value="QIS05932.1"/>
    <property type="molecule type" value="Genomic_DNA"/>
</dbReference>
<evidence type="ECO:0008006" key="3">
    <source>
        <dbReference type="Google" id="ProtNLM"/>
    </source>
</evidence>
<dbReference type="Pfam" id="PF17388">
    <property type="entry name" value="GP24_25"/>
    <property type="match status" value="1"/>
</dbReference>
<dbReference type="Proteomes" id="UP000501705">
    <property type="component" value="Chromosome"/>
</dbReference>
<accession>A0A6G9XYB6</accession>
<evidence type="ECO:0000313" key="1">
    <source>
        <dbReference type="EMBL" id="QIS05932.1"/>
    </source>
</evidence>
<protein>
    <recommendedName>
        <fullName evidence="3">Tail assembly chaperone</fullName>
    </recommendedName>
</protein>
<name>A0A6G9XYB6_NOCBR</name>
<gene>
    <name evidence="1" type="ORF">F5X71_29735</name>
</gene>